<evidence type="ECO:0000313" key="2">
    <source>
        <dbReference type="EMBL" id="KXB67998.1"/>
    </source>
</evidence>
<dbReference type="EMBL" id="LSDD01000056">
    <property type="protein sequence ID" value="KXB67998.1"/>
    <property type="molecule type" value="Genomic_DNA"/>
</dbReference>
<name>A0A134AJU3_9FUSO</name>
<keyword evidence="3" id="KW-1185">Reference proteome</keyword>
<dbReference type="Proteomes" id="UP000070483">
    <property type="component" value="Unassembled WGS sequence"/>
</dbReference>
<sequence>MTSNKTQQEINISKNKNSIVNVNQNNYYSENDAGIEFNEERFKEIIEMFLENKSKIIIEEDKYQNFKRDQAEKHKKNNMSLEYYEQEVLDKDIKFFSEIDAFFKNKRNSKYKTYYEIVARDLTIDFFAKKQKDKNYNIIEHIKKIKSELLKKKGKNDSIEVEKYIIIFLNYMYQECDYGIK</sequence>
<proteinExistence type="predicted"/>
<dbReference type="Pfam" id="PF20279">
    <property type="entry name" value="CTD12"/>
    <property type="match status" value="1"/>
</dbReference>
<dbReference type="STRING" id="157687.HMPREF3180_00862"/>
<reference evidence="3" key="1">
    <citation type="submission" date="2016-01" db="EMBL/GenBank/DDBJ databases">
        <authorList>
            <person name="Mitreva M."/>
            <person name="Pepin K.H."/>
            <person name="Mihindukulasuriya K.A."/>
            <person name="Fulton R."/>
            <person name="Fronick C."/>
            <person name="O'Laughlin M."/>
            <person name="Miner T."/>
            <person name="Herter B."/>
            <person name="Rosa B.A."/>
            <person name="Cordes M."/>
            <person name="Tomlinson C."/>
            <person name="Wollam A."/>
            <person name="Palsikar V.B."/>
            <person name="Mardis E.R."/>
            <person name="Wilson R.K."/>
        </authorList>
    </citation>
    <scope>NUCLEOTIDE SEQUENCE [LARGE SCALE GENOMIC DNA]</scope>
    <source>
        <strain evidence="3">KA00185</strain>
    </source>
</reference>
<dbReference type="AlphaFoldDB" id="A0A134AJU3"/>
<accession>A0A134AJU3</accession>
<evidence type="ECO:0000313" key="3">
    <source>
        <dbReference type="Proteomes" id="UP000070483"/>
    </source>
</evidence>
<gene>
    <name evidence="2" type="ORF">HMPREF3180_00862</name>
</gene>
<dbReference type="InterPro" id="IPR046917">
    <property type="entry name" value="ABC-3C_CTD12"/>
</dbReference>
<dbReference type="RefSeq" id="WP_060917697.1">
    <property type="nucleotide sequence ID" value="NZ_KQ960046.1"/>
</dbReference>
<evidence type="ECO:0000259" key="1">
    <source>
        <dbReference type="Pfam" id="PF20279"/>
    </source>
</evidence>
<dbReference type="OrthoDB" id="7820209at2"/>
<organism evidence="2 3">
    <name type="scientific">Leptotrichia wadei</name>
    <dbReference type="NCBI Taxonomy" id="157687"/>
    <lineage>
        <taxon>Bacteria</taxon>
        <taxon>Fusobacteriati</taxon>
        <taxon>Fusobacteriota</taxon>
        <taxon>Fusobacteriia</taxon>
        <taxon>Fusobacteriales</taxon>
        <taxon>Leptotrichiaceae</taxon>
        <taxon>Leptotrichia</taxon>
    </lineage>
</organism>
<protein>
    <recommendedName>
        <fullName evidence="1">ABC-three component systems C-terminal domain-containing protein</fullName>
    </recommendedName>
</protein>
<dbReference type="PATRIC" id="fig|157687.3.peg.861"/>
<comment type="caution">
    <text evidence="2">The sequence shown here is derived from an EMBL/GenBank/DDBJ whole genome shotgun (WGS) entry which is preliminary data.</text>
</comment>
<feature type="domain" description="ABC-three component systems C-terminal" evidence="1">
    <location>
        <begin position="41"/>
        <end position="179"/>
    </location>
</feature>